<dbReference type="EMBL" id="NBII01000003">
    <property type="protein sequence ID" value="PAV20690.1"/>
    <property type="molecule type" value="Genomic_DNA"/>
</dbReference>
<name>A0A286UM83_9AGAM</name>
<dbReference type="Gene3D" id="3.80.10.10">
    <property type="entry name" value="Ribonuclease Inhibitor"/>
    <property type="match status" value="1"/>
</dbReference>
<dbReference type="InterPro" id="IPR032675">
    <property type="entry name" value="LRR_dom_sf"/>
</dbReference>
<dbReference type="OrthoDB" id="613763at2759"/>
<dbReference type="InParanoid" id="A0A286UM83"/>
<gene>
    <name evidence="2" type="ORF">PNOK_0331700</name>
</gene>
<evidence type="ECO:0000313" key="3">
    <source>
        <dbReference type="Proteomes" id="UP000217199"/>
    </source>
</evidence>
<dbReference type="STRING" id="2282107.A0A286UM83"/>
<protein>
    <recommendedName>
        <fullName evidence="4">F-box domain-containing protein</fullName>
    </recommendedName>
</protein>
<accession>A0A286UM83</accession>
<feature type="region of interest" description="Disordered" evidence="1">
    <location>
        <begin position="308"/>
        <end position="334"/>
    </location>
</feature>
<dbReference type="Proteomes" id="UP000217199">
    <property type="component" value="Unassembled WGS sequence"/>
</dbReference>
<evidence type="ECO:0000256" key="1">
    <source>
        <dbReference type="SAM" id="MobiDB-lite"/>
    </source>
</evidence>
<keyword evidence="3" id="KW-1185">Reference proteome</keyword>
<organism evidence="2 3">
    <name type="scientific">Pyrrhoderma noxium</name>
    <dbReference type="NCBI Taxonomy" id="2282107"/>
    <lineage>
        <taxon>Eukaryota</taxon>
        <taxon>Fungi</taxon>
        <taxon>Dikarya</taxon>
        <taxon>Basidiomycota</taxon>
        <taxon>Agaricomycotina</taxon>
        <taxon>Agaricomycetes</taxon>
        <taxon>Hymenochaetales</taxon>
        <taxon>Hymenochaetaceae</taxon>
        <taxon>Pyrrhoderma</taxon>
    </lineage>
</organism>
<evidence type="ECO:0000313" key="2">
    <source>
        <dbReference type="EMBL" id="PAV20690.1"/>
    </source>
</evidence>
<evidence type="ECO:0008006" key="4">
    <source>
        <dbReference type="Google" id="ProtNLM"/>
    </source>
</evidence>
<proteinExistence type="predicted"/>
<sequence>MAFSSLPVDVLDVLCQFIAESDLPAVARVNSRICPSAQRYLYRSLAFTSPAKAARCFKTLRRNPLLHRHVRELSLRADPYAPLLRSLVDLLGAVLADAQNLISLELVLPQCATNVFLAAEKKDTLYARLVNFSCNLPFNSALCSFLQRTPSVKALQLSDYSSAYSDLPDLPISALPSLRAFTGSSDLATLLAPGRPLESVHLFSGELSQTIIDALSRSSSSIAIFGAFTTSLSPSILHCLAENLPHLHHLRIMTMYHTFNQPDESFYTQVVQILSTLPELVTAELAGFRWAPWKDPKGTTVVDRIKAKHASDAATEPEPENSHQTISDFDIGMY</sequence>
<dbReference type="AlphaFoldDB" id="A0A286UM83"/>
<comment type="caution">
    <text evidence="2">The sequence shown here is derived from an EMBL/GenBank/DDBJ whole genome shotgun (WGS) entry which is preliminary data.</text>
</comment>
<reference evidence="2 3" key="1">
    <citation type="journal article" date="2017" name="Mol. Ecol.">
        <title>Comparative and population genomic landscape of Phellinus noxius: A hypervariable fungus causing root rot in trees.</title>
        <authorList>
            <person name="Chung C.L."/>
            <person name="Lee T.J."/>
            <person name="Akiba M."/>
            <person name="Lee H.H."/>
            <person name="Kuo T.H."/>
            <person name="Liu D."/>
            <person name="Ke H.M."/>
            <person name="Yokoi T."/>
            <person name="Roa M.B."/>
            <person name="Lu M.J."/>
            <person name="Chang Y.Y."/>
            <person name="Ann P.J."/>
            <person name="Tsai J.N."/>
            <person name="Chen C.Y."/>
            <person name="Tzean S.S."/>
            <person name="Ota Y."/>
            <person name="Hattori T."/>
            <person name="Sahashi N."/>
            <person name="Liou R.F."/>
            <person name="Kikuchi T."/>
            <person name="Tsai I.J."/>
        </authorList>
    </citation>
    <scope>NUCLEOTIDE SEQUENCE [LARGE SCALE GENOMIC DNA]</scope>
    <source>
        <strain evidence="2 3">FFPRI411160</strain>
    </source>
</reference>